<organism evidence="1 2">
    <name type="scientific">Romanomermis culicivorax</name>
    <name type="common">Nematode worm</name>
    <dbReference type="NCBI Taxonomy" id="13658"/>
    <lineage>
        <taxon>Eukaryota</taxon>
        <taxon>Metazoa</taxon>
        <taxon>Ecdysozoa</taxon>
        <taxon>Nematoda</taxon>
        <taxon>Enoplea</taxon>
        <taxon>Dorylaimia</taxon>
        <taxon>Mermithida</taxon>
        <taxon>Mermithoidea</taxon>
        <taxon>Mermithidae</taxon>
        <taxon>Romanomermis</taxon>
    </lineage>
</organism>
<evidence type="ECO:0000313" key="1">
    <source>
        <dbReference type="Proteomes" id="UP000887565"/>
    </source>
</evidence>
<protein>
    <submittedName>
        <fullName evidence="2">Uncharacterized protein</fullName>
    </submittedName>
</protein>
<dbReference type="AlphaFoldDB" id="A0A915KAR9"/>
<reference evidence="2" key="1">
    <citation type="submission" date="2022-11" db="UniProtKB">
        <authorList>
            <consortium name="WormBaseParasite"/>
        </authorList>
    </citation>
    <scope>IDENTIFICATION</scope>
</reference>
<evidence type="ECO:0000313" key="2">
    <source>
        <dbReference type="WBParaSite" id="nRc.2.0.1.t35013-RA"/>
    </source>
</evidence>
<dbReference type="Proteomes" id="UP000887565">
    <property type="component" value="Unplaced"/>
</dbReference>
<accession>A0A915KAR9</accession>
<dbReference type="WBParaSite" id="nRc.2.0.1.t35013-RA">
    <property type="protein sequence ID" value="nRc.2.0.1.t35013-RA"/>
    <property type="gene ID" value="nRc.2.0.1.g35013"/>
</dbReference>
<name>A0A915KAR9_ROMCU</name>
<keyword evidence="1" id="KW-1185">Reference proteome</keyword>
<sequence length="132" mass="13555">MLHSLRSRIKLLIKTSGNKFLYKERINIFEYQSRRKVYLNLKFAAPPASIIDFSKSLRSDGLVVVIGDSVDASAFDTASTKGWGGGGGAGGGGADKLCFTGTLVDDVNISGGGGGGGGGGDDVVLVRAGADD</sequence>
<proteinExistence type="predicted"/>